<dbReference type="Proteomes" id="UP001519332">
    <property type="component" value="Unassembled WGS sequence"/>
</dbReference>
<proteinExistence type="predicted"/>
<sequence>MTFAPSDLDTSGQHRELATSTTVHAASGDLTPRAASWTPACTTRRAPAGWHASLATSQVYIDASTREQRNAIAAHRTTTTIRSLASVLQLQDEPRATGGCKTRKLVLLVARRKR</sequence>
<feature type="region of interest" description="Disordered" evidence="1">
    <location>
        <begin position="1"/>
        <end position="35"/>
    </location>
</feature>
<gene>
    <name evidence="2" type="ORF">JOF56_007941</name>
</gene>
<accession>A0ABS4TT27</accession>
<keyword evidence="3" id="KW-1185">Reference proteome</keyword>
<name>A0ABS4TT27_9PSEU</name>
<comment type="caution">
    <text evidence="2">The sequence shown here is derived from an EMBL/GenBank/DDBJ whole genome shotgun (WGS) entry which is preliminary data.</text>
</comment>
<protein>
    <submittedName>
        <fullName evidence="2">Uncharacterized protein</fullName>
    </submittedName>
</protein>
<evidence type="ECO:0000256" key="1">
    <source>
        <dbReference type="SAM" id="MobiDB-lite"/>
    </source>
</evidence>
<evidence type="ECO:0000313" key="3">
    <source>
        <dbReference type="Proteomes" id="UP001519332"/>
    </source>
</evidence>
<organism evidence="2 3">
    <name type="scientific">Kibdelosporangium banguiense</name>
    <dbReference type="NCBI Taxonomy" id="1365924"/>
    <lineage>
        <taxon>Bacteria</taxon>
        <taxon>Bacillati</taxon>
        <taxon>Actinomycetota</taxon>
        <taxon>Actinomycetes</taxon>
        <taxon>Pseudonocardiales</taxon>
        <taxon>Pseudonocardiaceae</taxon>
        <taxon>Kibdelosporangium</taxon>
    </lineage>
</organism>
<dbReference type="RefSeq" id="WP_209644483.1">
    <property type="nucleotide sequence ID" value="NZ_JAGINW010000001.1"/>
</dbReference>
<evidence type="ECO:0000313" key="2">
    <source>
        <dbReference type="EMBL" id="MBP2327556.1"/>
    </source>
</evidence>
<reference evidence="2 3" key="1">
    <citation type="submission" date="2021-03" db="EMBL/GenBank/DDBJ databases">
        <title>Sequencing the genomes of 1000 actinobacteria strains.</title>
        <authorList>
            <person name="Klenk H.-P."/>
        </authorList>
    </citation>
    <scope>NUCLEOTIDE SEQUENCE [LARGE SCALE GENOMIC DNA]</scope>
    <source>
        <strain evidence="2 3">DSM 46670</strain>
    </source>
</reference>
<dbReference type="EMBL" id="JAGINW010000001">
    <property type="protein sequence ID" value="MBP2327556.1"/>
    <property type="molecule type" value="Genomic_DNA"/>
</dbReference>